<organism evidence="2">
    <name type="scientific">Eucalyptus grandis</name>
    <name type="common">Flooded gum</name>
    <dbReference type="NCBI Taxonomy" id="71139"/>
    <lineage>
        <taxon>Eukaryota</taxon>
        <taxon>Viridiplantae</taxon>
        <taxon>Streptophyta</taxon>
        <taxon>Embryophyta</taxon>
        <taxon>Tracheophyta</taxon>
        <taxon>Spermatophyta</taxon>
        <taxon>Magnoliopsida</taxon>
        <taxon>eudicotyledons</taxon>
        <taxon>Gunneridae</taxon>
        <taxon>Pentapetalae</taxon>
        <taxon>rosids</taxon>
        <taxon>malvids</taxon>
        <taxon>Myrtales</taxon>
        <taxon>Myrtaceae</taxon>
        <taxon>Myrtoideae</taxon>
        <taxon>Eucalypteae</taxon>
        <taxon>Eucalyptus</taxon>
    </lineage>
</organism>
<dbReference type="AlphaFoldDB" id="A0A059CFY2"/>
<proteinExistence type="predicted"/>
<dbReference type="EMBL" id="KK198756">
    <property type="protein sequence ID" value="KCW77363.1"/>
    <property type="molecule type" value="Genomic_DNA"/>
</dbReference>
<feature type="region of interest" description="Disordered" evidence="1">
    <location>
        <begin position="267"/>
        <end position="289"/>
    </location>
</feature>
<evidence type="ECO:0000313" key="2">
    <source>
        <dbReference type="EMBL" id="KCW77363.1"/>
    </source>
</evidence>
<accession>A0A059CFY2</accession>
<dbReference type="InParanoid" id="A0A059CFY2"/>
<dbReference type="InterPro" id="IPR011049">
    <property type="entry name" value="Serralysin-like_metalloprot_C"/>
</dbReference>
<name>A0A059CFY2_EUCGR</name>
<dbReference type="Gramene" id="KCW77363">
    <property type="protein sequence ID" value="KCW77363"/>
    <property type="gene ID" value="EUGRSUZ_D01722"/>
</dbReference>
<protein>
    <submittedName>
        <fullName evidence="2">Uncharacterized protein</fullName>
    </submittedName>
</protein>
<gene>
    <name evidence="2" type="ORF">EUGRSUZ_D01722</name>
</gene>
<sequence length="289" mass="32254">MPINCYSRLPHRVEQAQKISLRELHTKGPLASVAMASVQCFKKAEKSYYQQNRCGQRSEHAKSHAEWYGQREDHFPLRRGYMAEGYGDMAQGHGYSAQNHGYSAQGLGYSAQGHGDMALAQGQGFLAQGLGSMVQGFGHVAQGLGQQVQGLGHVAQGLGHKVQAQSAYKSGLATVESQTACKGRNNGRYLSEFDQNDSMGQKNGRYLSQFDQNHSMGQSNGRYLAQQAQTQSIAEFQGNQREFSSCHAKTKKKTEHRKKEKFMMMHREFRTRDERCSDGSGSESDNDRW</sequence>
<feature type="compositionally biased region" description="Basic and acidic residues" evidence="1">
    <location>
        <begin position="267"/>
        <end position="277"/>
    </location>
</feature>
<evidence type="ECO:0000256" key="1">
    <source>
        <dbReference type="SAM" id="MobiDB-lite"/>
    </source>
</evidence>
<dbReference type="SUPFAM" id="SSF101967">
    <property type="entry name" value="Adhesin YadA, collagen-binding domain"/>
    <property type="match status" value="1"/>
</dbReference>
<reference evidence="2" key="1">
    <citation type="submission" date="2013-07" db="EMBL/GenBank/DDBJ databases">
        <title>The genome of Eucalyptus grandis.</title>
        <authorList>
            <person name="Schmutz J."/>
            <person name="Hayes R."/>
            <person name="Myburg A."/>
            <person name="Tuskan G."/>
            <person name="Grattapaglia D."/>
            <person name="Rokhsar D.S."/>
        </authorList>
    </citation>
    <scope>NUCLEOTIDE SEQUENCE</scope>
    <source>
        <tissue evidence="2">Leaf extractions</tissue>
    </source>
</reference>